<feature type="chain" id="PRO_5011464084" description="DUF4377 domain-containing protein" evidence="1">
    <location>
        <begin position="20"/>
        <end position="217"/>
    </location>
</feature>
<protein>
    <recommendedName>
        <fullName evidence="2">DUF4377 domain-containing protein</fullName>
    </recommendedName>
</protein>
<dbReference type="RefSeq" id="WP_093918162.1">
    <property type="nucleotide sequence ID" value="NZ_FONW01000001.1"/>
</dbReference>
<dbReference type="Pfam" id="PF14302">
    <property type="entry name" value="DUF4377"/>
    <property type="match status" value="2"/>
</dbReference>
<dbReference type="InterPro" id="IPR025485">
    <property type="entry name" value="DUF4377"/>
</dbReference>
<keyword evidence="1" id="KW-0732">Signal</keyword>
<dbReference type="PROSITE" id="PS51257">
    <property type="entry name" value="PROKAR_LIPOPROTEIN"/>
    <property type="match status" value="1"/>
</dbReference>
<evidence type="ECO:0000313" key="3">
    <source>
        <dbReference type="EMBL" id="SFE55836.1"/>
    </source>
</evidence>
<dbReference type="EMBL" id="FONW01000001">
    <property type="protein sequence ID" value="SFE55836.1"/>
    <property type="molecule type" value="Genomic_DNA"/>
</dbReference>
<accession>A0A1I2BI78</accession>
<dbReference type="Proteomes" id="UP000198964">
    <property type="component" value="Unassembled WGS sequence"/>
</dbReference>
<dbReference type="AlphaFoldDB" id="A0A1I2BI78"/>
<evidence type="ECO:0000313" key="4">
    <source>
        <dbReference type="Proteomes" id="UP000198964"/>
    </source>
</evidence>
<reference evidence="3 4" key="1">
    <citation type="submission" date="2016-10" db="EMBL/GenBank/DDBJ databases">
        <authorList>
            <person name="de Groot N.N."/>
        </authorList>
    </citation>
    <scope>NUCLEOTIDE SEQUENCE [LARGE SCALE GENOMIC DNA]</scope>
    <source>
        <strain evidence="3 4">CGMCC 1.9156</strain>
    </source>
</reference>
<name>A0A1I2BI78_9BACT</name>
<organism evidence="3 4">
    <name type="scientific">Sunxiuqinia elliptica</name>
    <dbReference type="NCBI Taxonomy" id="655355"/>
    <lineage>
        <taxon>Bacteria</taxon>
        <taxon>Pseudomonadati</taxon>
        <taxon>Bacteroidota</taxon>
        <taxon>Bacteroidia</taxon>
        <taxon>Marinilabiliales</taxon>
        <taxon>Prolixibacteraceae</taxon>
        <taxon>Sunxiuqinia</taxon>
    </lineage>
</organism>
<evidence type="ECO:0000259" key="2">
    <source>
        <dbReference type="Pfam" id="PF14302"/>
    </source>
</evidence>
<feature type="signal peptide" evidence="1">
    <location>
        <begin position="1"/>
        <end position="19"/>
    </location>
</feature>
<proteinExistence type="predicted"/>
<feature type="domain" description="DUF4377" evidence="2">
    <location>
        <begin position="77"/>
        <end position="115"/>
    </location>
</feature>
<keyword evidence="4" id="KW-1185">Reference proteome</keyword>
<feature type="domain" description="DUF4377" evidence="2">
    <location>
        <begin position="161"/>
        <end position="202"/>
    </location>
</feature>
<evidence type="ECO:0000256" key="1">
    <source>
        <dbReference type="SAM" id="SignalP"/>
    </source>
</evidence>
<gene>
    <name evidence="3" type="ORF">SAMN05216283_101420</name>
</gene>
<sequence>MKKLNFFFGFLVLSVLLSACLKDDEGDKEKLVELTIYAETGYGGSVLSDIWTEPLVFSDSDDANKRLLVDIITEGIDFDYERGYEYVFKAKKVWMKEPPQDVSSVKYVLEELISREKVITVDREEEMELLISAETVQFIPRYPLEYVEIDGGQVPKIYDALRARKVDSSSWMAIPEIEGFEFEPGYEYVVKVRKHTQAEPYAMHYQFLELVSKTEKS</sequence>